<reference evidence="4" key="1">
    <citation type="submission" date="2023-07" db="EMBL/GenBank/DDBJ databases">
        <authorList>
            <consortium name="CYATHOMIX"/>
        </authorList>
    </citation>
    <scope>NUCLEOTIDE SEQUENCE</scope>
    <source>
        <strain evidence="4">N/A</strain>
    </source>
</reference>
<accession>A0AA36H7I1</accession>
<protein>
    <recommendedName>
        <fullName evidence="3">SHSP domain-containing protein</fullName>
    </recommendedName>
</protein>
<organism evidence="4 5">
    <name type="scientific">Cylicocyclus nassatus</name>
    <name type="common">Nematode worm</name>
    <dbReference type="NCBI Taxonomy" id="53992"/>
    <lineage>
        <taxon>Eukaryota</taxon>
        <taxon>Metazoa</taxon>
        <taxon>Ecdysozoa</taxon>
        <taxon>Nematoda</taxon>
        <taxon>Chromadorea</taxon>
        <taxon>Rhabditida</taxon>
        <taxon>Rhabditina</taxon>
        <taxon>Rhabditomorpha</taxon>
        <taxon>Strongyloidea</taxon>
        <taxon>Strongylidae</taxon>
        <taxon>Cylicocyclus</taxon>
    </lineage>
</organism>
<dbReference type="GO" id="GO:0005634">
    <property type="term" value="C:nucleus"/>
    <property type="evidence" value="ECO:0007669"/>
    <property type="project" value="TreeGrafter"/>
</dbReference>
<evidence type="ECO:0000313" key="4">
    <source>
        <dbReference type="EMBL" id="CAJ0605499.1"/>
    </source>
</evidence>
<name>A0AA36H7I1_CYLNA</name>
<dbReference type="GO" id="GO:0042026">
    <property type="term" value="P:protein refolding"/>
    <property type="evidence" value="ECO:0007669"/>
    <property type="project" value="TreeGrafter"/>
</dbReference>
<evidence type="ECO:0000313" key="5">
    <source>
        <dbReference type="Proteomes" id="UP001176961"/>
    </source>
</evidence>
<dbReference type="GO" id="GO:0009408">
    <property type="term" value="P:response to heat"/>
    <property type="evidence" value="ECO:0007669"/>
    <property type="project" value="TreeGrafter"/>
</dbReference>
<dbReference type="Pfam" id="PF00011">
    <property type="entry name" value="HSP20"/>
    <property type="match status" value="1"/>
</dbReference>
<proteinExistence type="inferred from homology"/>
<dbReference type="AlphaFoldDB" id="A0AA36H7I1"/>
<dbReference type="PANTHER" id="PTHR45640">
    <property type="entry name" value="HEAT SHOCK PROTEIN HSP-12.2-RELATED"/>
    <property type="match status" value="1"/>
</dbReference>
<gene>
    <name evidence="4" type="ORF">CYNAS_LOCUS17482</name>
</gene>
<dbReference type="InterPro" id="IPR001436">
    <property type="entry name" value="Alpha-crystallin/sHSP_animal"/>
</dbReference>
<dbReference type="PANTHER" id="PTHR45640:SF35">
    <property type="entry name" value="HEAT SHOCK PROTEIN HSP-12.2"/>
    <property type="match status" value="1"/>
</dbReference>
<dbReference type="InterPro" id="IPR008978">
    <property type="entry name" value="HSP20-like_chaperone"/>
</dbReference>
<dbReference type="PROSITE" id="PS01031">
    <property type="entry name" value="SHSP"/>
    <property type="match status" value="1"/>
</dbReference>
<dbReference type="InterPro" id="IPR002068">
    <property type="entry name" value="A-crystallin/Hsp20_dom"/>
</dbReference>
<evidence type="ECO:0000256" key="2">
    <source>
        <dbReference type="RuleBase" id="RU003616"/>
    </source>
</evidence>
<evidence type="ECO:0000259" key="3">
    <source>
        <dbReference type="PROSITE" id="PS01031"/>
    </source>
</evidence>
<keyword evidence="5" id="KW-1185">Reference proteome</keyword>
<dbReference type="GO" id="GO:0005737">
    <property type="term" value="C:cytoplasm"/>
    <property type="evidence" value="ECO:0007669"/>
    <property type="project" value="TreeGrafter"/>
</dbReference>
<dbReference type="EMBL" id="CATQJL010000316">
    <property type="protein sequence ID" value="CAJ0605499.1"/>
    <property type="molecule type" value="Genomic_DNA"/>
</dbReference>
<comment type="caution">
    <text evidence="4">The sequence shown here is derived from an EMBL/GenBank/DDBJ whole genome shotgun (WGS) entry which is preliminary data.</text>
</comment>
<sequence>MLIPCERSRLFTLTCFPSHLSKHRVQRTQRVNTMAATNIVGERRKSWDWPLQKNDEFVEVIEDSEHFEVGLDVKNFTPKEVQVKTMGDLVQVLMEHEAGEGDLSRSIMRCYKLPDGADASTLKSNLDGGILHISAKKKH</sequence>
<evidence type="ECO:0000256" key="1">
    <source>
        <dbReference type="PROSITE-ProRule" id="PRU00285"/>
    </source>
</evidence>
<dbReference type="Gene3D" id="2.60.40.790">
    <property type="match status" value="1"/>
</dbReference>
<dbReference type="CDD" id="cd06526">
    <property type="entry name" value="metazoan_ACD"/>
    <property type="match status" value="1"/>
</dbReference>
<feature type="domain" description="SHSP" evidence="3">
    <location>
        <begin position="48"/>
        <end position="139"/>
    </location>
</feature>
<dbReference type="Proteomes" id="UP001176961">
    <property type="component" value="Unassembled WGS sequence"/>
</dbReference>
<comment type="similarity">
    <text evidence="1 2">Belongs to the small heat shock protein (HSP20) family.</text>
</comment>
<dbReference type="GO" id="GO:0051082">
    <property type="term" value="F:unfolded protein binding"/>
    <property type="evidence" value="ECO:0007669"/>
    <property type="project" value="TreeGrafter"/>
</dbReference>
<dbReference type="SUPFAM" id="SSF49764">
    <property type="entry name" value="HSP20-like chaperones"/>
    <property type="match status" value="1"/>
</dbReference>